<dbReference type="PANTHER" id="PTHR21145">
    <property type="entry name" value="CHORISMATE MUTASE"/>
    <property type="match status" value="1"/>
</dbReference>
<dbReference type="InterPro" id="IPR036263">
    <property type="entry name" value="Chorismate_II_sf"/>
</dbReference>
<dbReference type="InterPro" id="IPR008238">
    <property type="entry name" value="Chorismate_mutase_AroQ_euk"/>
</dbReference>
<protein>
    <recommendedName>
        <fullName evidence="4 12">Chorismate mutase</fullName>
        <ecNumber evidence="3 12">5.4.99.5</ecNumber>
    </recommendedName>
</protein>
<organism evidence="15 16">
    <name type="scientific">Synchytrium microbalum</name>
    <dbReference type="NCBI Taxonomy" id="1806994"/>
    <lineage>
        <taxon>Eukaryota</taxon>
        <taxon>Fungi</taxon>
        <taxon>Fungi incertae sedis</taxon>
        <taxon>Chytridiomycota</taxon>
        <taxon>Chytridiomycota incertae sedis</taxon>
        <taxon>Chytridiomycetes</taxon>
        <taxon>Synchytriales</taxon>
        <taxon>Synchytriaceae</taxon>
        <taxon>Synchytrium</taxon>
    </lineage>
</organism>
<evidence type="ECO:0000256" key="13">
    <source>
        <dbReference type="SAM" id="MobiDB-lite"/>
    </source>
</evidence>
<dbReference type="Proteomes" id="UP000319731">
    <property type="component" value="Unassembled WGS sequence"/>
</dbReference>
<keyword evidence="7 12" id="KW-0028">Amino-acid biosynthesis</keyword>
<evidence type="ECO:0000256" key="7">
    <source>
        <dbReference type="ARBA" id="ARBA00022605"/>
    </source>
</evidence>
<evidence type="ECO:0000256" key="12">
    <source>
        <dbReference type="PIRNR" id="PIRNR017318"/>
    </source>
</evidence>
<evidence type="ECO:0000256" key="6">
    <source>
        <dbReference type="ARBA" id="ARBA00022498"/>
    </source>
</evidence>
<dbReference type="Pfam" id="PF01817">
    <property type="entry name" value="CM_2"/>
    <property type="match status" value="1"/>
</dbReference>
<feature type="region of interest" description="Disordered" evidence="13">
    <location>
        <begin position="1"/>
        <end position="22"/>
    </location>
</feature>
<dbReference type="PROSITE" id="PS51169">
    <property type="entry name" value="CHORISMATE_MUT_3"/>
    <property type="match status" value="1"/>
</dbReference>
<evidence type="ECO:0000256" key="1">
    <source>
        <dbReference type="ARBA" id="ARBA00004496"/>
    </source>
</evidence>
<dbReference type="EC" id="5.4.99.5" evidence="3 12"/>
<dbReference type="GeneID" id="42004527"/>
<dbReference type="Gene3D" id="1.10.590.10">
    <property type="entry name" value="Chorismate mutase, AroQ class superfamily, eukaryotic"/>
    <property type="match status" value="1"/>
</dbReference>
<dbReference type="STRING" id="1806994.A0A507C8I4"/>
<keyword evidence="6" id="KW-0827">Tyrosine biosynthesis</keyword>
<feature type="domain" description="Chorismate mutase" evidence="14">
    <location>
        <begin position="167"/>
        <end position="273"/>
    </location>
</feature>
<dbReference type="PIRSF" id="PIRSF017318">
    <property type="entry name" value="Chor_mut_AroQ_eu"/>
    <property type="match status" value="1"/>
</dbReference>
<feature type="compositionally biased region" description="Low complexity" evidence="13">
    <location>
        <begin position="1"/>
        <end position="12"/>
    </location>
</feature>
<evidence type="ECO:0000256" key="10">
    <source>
        <dbReference type="ARBA" id="ARBA00023235"/>
    </source>
</evidence>
<dbReference type="SUPFAM" id="SSF48600">
    <property type="entry name" value="Chorismate mutase II"/>
    <property type="match status" value="1"/>
</dbReference>
<accession>A0A507C8I4</accession>
<keyword evidence="16" id="KW-1185">Reference proteome</keyword>
<keyword evidence="9" id="KW-0584">Phenylalanine biosynthesis</keyword>
<reference evidence="15 16" key="1">
    <citation type="journal article" date="2019" name="Sci. Rep.">
        <title>Comparative genomics of chytrid fungi reveal insights into the obligate biotrophic and pathogenic lifestyle of Synchytrium endobioticum.</title>
        <authorList>
            <person name="van de Vossenberg B.T.L.H."/>
            <person name="Warris S."/>
            <person name="Nguyen H.D.T."/>
            <person name="van Gent-Pelzer M.P.E."/>
            <person name="Joly D.L."/>
            <person name="van de Geest H.C."/>
            <person name="Bonants P.J.M."/>
            <person name="Smith D.S."/>
            <person name="Levesque C.A."/>
            <person name="van der Lee T.A.J."/>
        </authorList>
    </citation>
    <scope>NUCLEOTIDE SEQUENCE [LARGE SCALE GENOMIC DNA]</scope>
    <source>
        <strain evidence="15 16">JEL517</strain>
    </source>
</reference>
<evidence type="ECO:0000259" key="14">
    <source>
        <dbReference type="Pfam" id="PF01817"/>
    </source>
</evidence>
<dbReference type="GO" id="GO:0004106">
    <property type="term" value="F:chorismate mutase activity"/>
    <property type="evidence" value="ECO:0007669"/>
    <property type="project" value="UniProtKB-UniRule"/>
</dbReference>
<dbReference type="AlphaFoldDB" id="A0A507C8I4"/>
<dbReference type="GO" id="GO:0046417">
    <property type="term" value="P:chorismate metabolic process"/>
    <property type="evidence" value="ECO:0007669"/>
    <property type="project" value="InterPro"/>
</dbReference>
<evidence type="ECO:0000256" key="5">
    <source>
        <dbReference type="ARBA" id="ARBA00022490"/>
    </source>
</evidence>
<dbReference type="RefSeq" id="XP_031024727.1">
    <property type="nucleotide sequence ID" value="XM_031169230.1"/>
</dbReference>
<proteinExistence type="predicted"/>
<gene>
    <name evidence="15" type="primary">ARO7</name>
    <name evidence="15" type="ORF">SmJEL517_g03302</name>
</gene>
<evidence type="ECO:0000256" key="8">
    <source>
        <dbReference type="ARBA" id="ARBA00023141"/>
    </source>
</evidence>
<sequence length="282" mass="31772">MVQQTESSSSSETIHRILPPSPPATDNMNLLALKENTLSLAKIRDVLIRCEDTIIFAFIERAQFMSNAAIYEPGKFAFANGFSGSFLSWFLLEVESVHAKVRRYTSPDEYPFSSPSSLPAPILQALPYPSILHPNDININPQIFDIYVKEIIPVIAAAGDDLNYGSATTRDIEALQAISRRIHYGKFVAEAKFIGPEHDKYVSLIKAQDRAAIEELLTDRVVEARLLARLEKKAMAYGQDPDDVSAVKNYKVRPQVIRDVYEKFVIPLTKLVEVDYLLRRLD</sequence>
<dbReference type="EMBL" id="QEAO01000017">
    <property type="protein sequence ID" value="TPX33843.1"/>
    <property type="molecule type" value="Genomic_DNA"/>
</dbReference>
<comment type="subcellular location">
    <subcellularLocation>
        <location evidence="1">Cytoplasm</location>
    </subcellularLocation>
</comment>
<comment type="caution">
    <text evidence="15">The sequence shown here is derived from an EMBL/GenBank/DDBJ whole genome shotgun (WGS) entry which is preliminary data.</text>
</comment>
<dbReference type="GO" id="GO:0005737">
    <property type="term" value="C:cytoplasm"/>
    <property type="evidence" value="ECO:0007669"/>
    <property type="project" value="UniProtKB-SubCell"/>
</dbReference>
<evidence type="ECO:0000313" key="16">
    <source>
        <dbReference type="Proteomes" id="UP000319731"/>
    </source>
</evidence>
<keyword evidence="8 12" id="KW-0057">Aromatic amino acid biosynthesis</keyword>
<comment type="pathway">
    <text evidence="2">Metabolic intermediate biosynthesis; prephenate biosynthesis; prephenate from chorismate: step 1/1.</text>
</comment>
<dbReference type="GO" id="GO:0009094">
    <property type="term" value="P:L-phenylalanine biosynthetic process"/>
    <property type="evidence" value="ECO:0007669"/>
    <property type="project" value="UniProtKB-KW"/>
</dbReference>
<dbReference type="PANTHER" id="PTHR21145:SF12">
    <property type="entry name" value="CHORISMATE MUTASE"/>
    <property type="match status" value="1"/>
</dbReference>
<dbReference type="OrthoDB" id="191918at2759"/>
<evidence type="ECO:0000256" key="11">
    <source>
        <dbReference type="ARBA" id="ARBA00023979"/>
    </source>
</evidence>
<name>A0A507C8I4_9FUNG</name>
<evidence type="ECO:0000256" key="3">
    <source>
        <dbReference type="ARBA" id="ARBA00012404"/>
    </source>
</evidence>
<dbReference type="NCBIfam" id="TIGR01802">
    <property type="entry name" value="CM_pl-yst"/>
    <property type="match status" value="1"/>
</dbReference>
<keyword evidence="5" id="KW-0963">Cytoplasm</keyword>
<comment type="catalytic activity">
    <reaction evidence="11">
        <text>chorismate = prephenate</text>
        <dbReference type="Rhea" id="RHEA:13897"/>
        <dbReference type="ChEBI" id="CHEBI:29748"/>
        <dbReference type="ChEBI" id="CHEBI:29934"/>
        <dbReference type="EC" id="5.4.99.5"/>
    </reaction>
    <physiologicalReaction direction="left-to-right" evidence="11">
        <dbReference type="Rhea" id="RHEA:13898"/>
    </physiologicalReaction>
</comment>
<evidence type="ECO:0000256" key="4">
    <source>
        <dbReference type="ARBA" id="ARBA00020296"/>
    </source>
</evidence>
<keyword evidence="10 12" id="KW-0413">Isomerase</keyword>
<dbReference type="InterPro" id="IPR037039">
    <property type="entry name" value="CM_AroQ_sf_eucaryotic"/>
</dbReference>
<evidence type="ECO:0000256" key="2">
    <source>
        <dbReference type="ARBA" id="ARBA00004817"/>
    </source>
</evidence>
<dbReference type="GO" id="GO:0006571">
    <property type="term" value="P:tyrosine biosynthetic process"/>
    <property type="evidence" value="ECO:0007669"/>
    <property type="project" value="UniProtKB-KW"/>
</dbReference>
<dbReference type="UniPathway" id="UPA00120">
    <property type="reaction ID" value="UER00203"/>
</dbReference>
<dbReference type="InterPro" id="IPR002701">
    <property type="entry name" value="CM_II_prokaryot"/>
</dbReference>
<evidence type="ECO:0000313" key="15">
    <source>
        <dbReference type="EMBL" id="TPX33843.1"/>
    </source>
</evidence>
<evidence type="ECO:0000256" key="9">
    <source>
        <dbReference type="ARBA" id="ARBA00023222"/>
    </source>
</evidence>